<evidence type="ECO:0000313" key="4">
    <source>
        <dbReference type="EMBL" id="DAD50872.1"/>
    </source>
</evidence>
<evidence type="ECO:0000256" key="3">
    <source>
        <dbReference type="ARBA" id="ARBA00022844"/>
    </source>
</evidence>
<dbReference type="Proteomes" id="UP000680949">
    <property type="component" value="Segment"/>
</dbReference>
<evidence type="ECO:0000313" key="5">
    <source>
        <dbReference type="Proteomes" id="UP000680949"/>
    </source>
</evidence>
<keyword evidence="3" id="KW-0946">Virion</keyword>
<keyword evidence="5" id="KW-1185">Reference proteome</keyword>
<protein>
    <submittedName>
        <fullName evidence="4">Coat protein</fullName>
    </submittedName>
</protein>
<gene>
    <name evidence="4" type="primary">SRR5467090_5_2</name>
</gene>
<sequence length="153" mass="16346">MANIANVVVYDGAATPVAHTLIPISVERNQKSGRIEALWREQVATLPTYAQVELRVTMARTAKSGVWHVQAQVSVPVMESISGQNSSGYTAAPKVAYVDTAGFFGHFHERGTIAGRRLAKQIMLNIGNNVATSVPAVSVGVVDELFSLLVTPT</sequence>
<keyword evidence="2 4" id="KW-0167">Capsid protein</keyword>
<dbReference type="GO" id="GO:0019028">
    <property type="term" value="C:viral capsid"/>
    <property type="evidence" value="ECO:0007669"/>
    <property type="project" value="UniProtKB-KW"/>
</dbReference>
<organism evidence="4 5">
    <name type="scientific">ssRNA phage SRR5467090_5</name>
    <dbReference type="NCBI Taxonomy" id="2786454"/>
    <lineage>
        <taxon>Viruses</taxon>
        <taxon>Riboviria</taxon>
        <taxon>Orthornavirae</taxon>
        <taxon>Lenarviricota</taxon>
        <taxon>Leviviricetes</taxon>
        <taxon>Norzivirales</taxon>
        <taxon>Fiersviridae</taxon>
        <taxon>Pehohrivirus</taxon>
        <taxon>Pehohrivirus asiovicinum</taxon>
    </lineage>
</organism>
<dbReference type="EMBL" id="BK013651">
    <property type="protein sequence ID" value="DAD50872.1"/>
    <property type="molecule type" value="Genomic_RNA"/>
</dbReference>
<dbReference type="KEGG" id="vg:80398793"/>
<accession>A0A8S5KZY1</accession>
<evidence type="ECO:0000256" key="2">
    <source>
        <dbReference type="ARBA" id="ARBA00022561"/>
    </source>
</evidence>
<dbReference type="RefSeq" id="YP_010769701.1">
    <property type="nucleotide sequence ID" value="NC_074051.1"/>
</dbReference>
<comment type="subcellular location">
    <subcellularLocation>
        <location evidence="1">Virion</location>
    </subcellularLocation>
</comment>
<proteinExistence type="predicted"/>
<evidence type="ECO:0000256" key="1">
    <source>
        <dbReference type="ARBA" id="ARBA00004328"/>
    </source>
</evidence>
<dbReference type="Gene3D" id="3.30.380.10">
    <property type="entry name" value="MS2 Viral Coat Protein"/>
    <property type="match status" value="1"/>
</dbReference>
<reference evidence="4" key="1">
    <citation type="submission" date="2020-09" db="EMBL/GenBank/DDBJ databases">
        <title>Leviviricetes taxonomy.</title>
        <authorList>
            <person name="Stockdale S.R."/>
            <person name="Callanan J."/>
            <person name="Adriaenssens E.M."/>
            <person name="Kuhn J.H."/>
            <person name="Rumnieks J."/>
            <person name="Shkoporov A."/>
            <person name="Draper L.A."/>
            <person name="Ross P."/>
            <person name="Hill C."/>
        </authorList>
    </citation>
    <scope>NUCLEOTIDE SEQUENCE</scope>
</reference>
<name>A0A8S5KZY1_9VIRU</name>
<dbReference type="InterPro" id="IPR015954">
    <property type="entry name" value="Phage_RNA-type_capsid"/>
</dbReference>
<dbReference type="GeneID" id="80398793"/>